<dbReference type="EC" id="3.2.1.51" evidence="4"/>
<dbReference type="RefSeq" id="WP_307321565.1">
    <property type="nucleotide sequence ID" value="NZ_JAUSUG010000002.1"/>
</dbReference>
<dbReference type="Pfam" id="PF22124">
    <property type="entry name" value="Glyco_hydro_95_cat"/>
    <property type="match status" value="1"/>
</dbReference>
<keyword evidence="4" id="KW-0326">Glycosidase</keyword>
<dbReference type="Gene3D" id="2.70.98.50">
    <property type="entry name" value="putative glycoside hydrolase family protein from bacillus halodurans"/>
    <property type="match status" value="1"/>
</dbReference>
<evidence type="ECO:0000313" key="4">
    <source>
        <dbReference type="EMBL" id="MDQ0253211.1"/>
    </source>
</evidence>
<feature type="domain" description="Glycosyl hydrolase family 95 catalytic" evidence="3">
    <location>
        <begin position="263"/>
        <end position="666"/>
    </location>
</feature>
<feature type="domain" description="Glycosyl hydrolase family 95 N-terminal" evidence="1">
    <location>
        <begin position="8"/>
        <end position="243"/>
    </location>
</feature>
<dbReference type="InterPro" id="IPR027414">
    <property type="entry name" value="GH95_N_dom"/>
</dbReference>
<keyword evidence="5" id="KW-1185">Reference proteome</keyword>
<dbReference type="PIRSF" id="PIRSF007663">
    <property type="entry name" value="UCP007663"/>
    <property type="match status" value="1"/>
</dbReference>
<dbReference type="PANTHER" id="PTHR31084">
    <property type="entry name" value="ALPHA-L-FUCOSIDASE 2"/>
    <property type="match status" value="1"/>
</dbReference>
<sequence length="763" mass="86957">MNRNNKLLWYEEPALDWNEALPIGNGRLGGMVFGQVDKERLQLNEESVWYGGPRNRNNPDARSNLSKVRKLLSKGKIKEAEELASLAFTGIPESQRHYEPLGDLIIYFDHKGKEYSKYKRELDLKKGLVQVRYTCDDVVYNREIFASYPNQVIAIRLTASKGRSISFHMYYDRGHTRNLDNMEAVNSDSLIMRGKTGGEEGISFRSAVKAIAENGEVTTIGNRLIVKEADVVTLLLTAATSYRFEQPETQCLETIVHAAEMTYDDLLKTHLKDYQTLFNRVDLELGYERDKCGLPTNRRLELVMNGEEDSDLMSTYFHFGRYLLIACSRPNSLPATLQGIWNASMLPPWDSKYTININTEMNYWPAEVCNLSECHQPLFEHIERMREPGRKTADVMYGCRGFTAHHNTDIWGDTAPQDIFIPATIWPLGAAWLCLHLWEHFEYTGDLEFLRKSYETMKEAALFLVDYLVETPNGELVTALSVSPENTYILPNGNKGSLCEGPSMDSQIVFALFTNCINASKILDLDNSFQEKLERLRERLPKPKIGKHGQIQEWYLDYDEAEPGHRHISHLFALHPGKQILPRKTPDLAKAAKITLEKRLKHGGGHTGWSRAWIINMWARLEEAELAYQNLLELLKSSTLPNLFDNHPPFQIDGNFGGTAGIAEMLIQSHANEIHLLPSLPLAWKDGSVKGLKARGAFEINMKWKNYQLNHLAISSLIGGECTLRLNHAEHLVQKYSGQLKKQGDNLYLINTKQGETYTFNIE</sequence>
<dbReference type="Gene3D" id="1.50.10.10">
    <property type="match status" value="1"/>
</dbReference>
<keyword evidence="4" id="KW-0378">Hydrolase</keyword>
<proteinExistence type="predicted"/>
<evidence type="ECO:0000259" key="1">
    <source>
        <dbReference type="Pfam" id="PF14498"/>
    </source>
</evidence>
<dbReference type="GO" id="GO:0004560">
    <property type="term" value="F:alpha-L-fucosidase activity"/>
    <property type="evidence" value="ECO:0007669"/>
    <property type="project" value="UniProtKB-EC"/>
</dbReference>
<organism evidence="4 5">
    <name type="scientific">Evansella vedderi</name>
    <dbReference type="NCBI Taxonomy" id="38282"/>
    <lineage>
        <taxon>Bacteria</taxon>
        <taxon>Bacillati</taxon>
        <taxon>Bacillota</taxon>
        <taxon>Bacilli</taxon>
        <taxon>Bacillales</taxon>
        <taxon>Bacillaceae</taxon>
        <taxon>Evansella</taxon>
    </lineage>
</organism>
<dbReference type="InterPro" id="IPR054363">
    <property type="entry name" value="GH95_cat"/>
</dbReference>
<dbReference type="InterPro" id="IPR049053">
    <property type="entry name" value="AFCA-like_C"/>
</dbReference>
<dbReference type="Proteomes" id="UP001230005">
    <property type="component" value="Unassembled WGS sequence"/>
</dbReference>
<dbReference type="InterPro" id="IPR013780">
    <property type="entry name" value="Glyco_hydro_b"/>
</dbReference>
<reference evidence="4 5" key="1">
    <citation type="submission" date="2023-07" db="EMBL/GenBank/DDBJ databases">
        <title>Genomic Encyclopedia of Type Strains, Phase IV (KMG-IV): sequencing the most valuable type-strain genomes for metagenomic binning, comparative biology and taxonomic classification.</title>
        <authorList>
            <person name="Goeker M."/>
        </authorList>
    </citation>
    <scope>NUCLEOTIDE SEQUENCE [LARGE SCALE GENOMIC DNA]</scope>
    <source>
        <strain evidence="4 5">DSM 9768</strain>
    </source>
</reference>
<evidence type="ECO:0000313" key="5">
    <source>
        <dbReference type="Proteomes" id="UP001230005"/>
    </source>
</evidence>
<dbReference type="EMBL" id="JAUSUG010000002">
    <property type="protein sequence ID" value="MDQ0253211.1"/>
    <property type="molecule type" value="Genomic_DNA"/>
</dbReference>
<comment type="caution">
    <text evidence="4">The sequence shown here is derived from an EMBL/GenBank/DDBJ whole genome shotgun (WGS) entry which is preliminary data.</text>
</comment>
<dbReference type="SUPFAM" id="SSF48208">
    <property type="entry name" value="Six-hairpin glycosidases"/>
    <property type="match status" value="1"/>
</dbReference>
<dbReference type="PANTHER" id="PTHR31084:SF0">
    <property type="entry name" value="ALPHA-L-FUCOSIDASE 2"/>
    <property type="match status" value="1"/>
</dbReference>
<accession>A0ABT9ZR49</accession>
<dbReference type="Pfam" id="PF14498">
    <property type="entry name" value="Glyco_hyd_65N_2"/>
    <property type="match status" value="1"/>
</dbReference>
<dbReference type="InterPro" id="IPR008928">
    <property type="entry name" value="6-hairpin_glycosidase_sf"/>
</dbReference>
<dbReference type="Pfam" id="PF21307">
    <property type="entry name" value="Glyco_hydro_95_C"/>
    <property type="match status" value="1"/>
</dbReference>
<gene>
    <name evidence="4" type="ORF">J2S74_000583</name>
</gene>
<name>A0ABT9ZR49_9BACI</name>
<dbReference type="Gene3D" id="2.60.40.1180">
    <property type="entry name" value="Golgi alpha-mannosidase II"/>
    <property type="match status" value="1"/>
</dbReference>
<evidence type="ECO:0000259" key="2">
    <source>
        <dbReference type="Pfam" id="PF21307"/>
    </source>
</evidence>
<dbReference type="InterPro" id="IPR016518">
    <property type="entry name" value="Alpha-L-fucosidase"/>
</dbReference>
<dbReference type="InterPro" id="IPR012341">
    <property type="entry name" value="6hp_glycosidase-like_sf"/>
</dbReference>
<protein>
    <submittedName>
        <fullName evidence="4">Alpha-L-fucosidase 2</fullName>
        <ecNumber evidence="4">3.2.1.51</ecNumber>
    </submittedName>
</protein>
<evidence type="ECO:0000259" key="3">
    <source>
        <dbReference type="Pfam" id="PF22124"/>
    </source>
</evidence>
<feature type="domain" description="Alpha fucosidase A-like C-terminal" evidence="2">
    <location>
        <begin position="668"/>
        <end position="759"/>
    </location>
</feature>